<reference evidence="1 2" key="2">
    <citation type="submission" date="2013-11" db="EMBL/GenBank/DDBJ databases">
        <title>The Genome Sequence of Phytophthora parasitica INRA-310.</title>
        <authorList>
            <consortium name="The Broad Institute Genomics Platform"/>
            <person name="Russ C."/>
            <person name="Tyler B."/>
            <person name="Panabieres F."/>
            <person name="Shan W."/>
            <person name="Tripathy S."/>
            <person name="Grunwald N."/>
            <person name="Machado M."/>
            <person name="Johnson C.S."/>
            <person name="Arredondo F."/>
            <person name="Hong C."/>
            <person name="Coffey M."/>
            <person name="Young S.K."/>
            <person name="Zeng Q."/>
            <person name="Gargeya S."/>
            <person name="Fitzgerald M."/>
            <person name="Abouelleil A."/>
            <person name="Alvarado L."/>
            <person name="Chapman S.B."/>
            <person name="Gainer-Dewar J."/>
            <person name="Goldberg J."/>
            <person name="Griggs A."/>
            <person name="Gujja S."/>
            <person name="Hansen M."/>
            <person name="Howarth C."/>
            <person name="Imamovic A."/>
            <person name="Ireland A."/>
            <person name="Larimer J."/>
            <person name="McCowan C."/>
            <person name="Murphy C."/>
            <person name="Pearson M."/>
            <person name="Poon T.W."/>
            <person name="Priest M."/>
            <person name="Roberts A."/>
            <person name="Saif S."/>
            <person name="Shea T."/>
            <person name="Sykes S."/>
            <person name="Wortman J."/>
            <person name="Nusbaum C."/>
            <person name="Birren B."/>
        </authorList>
    </citation>
    <scope>NUCLEOTIDE SEQUENCE [LARGE SCALE GENOMIC DNA]</scope>
    <source>
        <strain evidence="1 2">INRA-310</strain>
    </source>
</reference>
<dbReference type="AlphaFoldDB" id="W2QMN8"/>
<dbReference type="OMA" id="PAVLMCM"/>
<gene>
    <name evidence="1" type="ORF">PPTG_07855</name>
</gene>
<accession>W2QMN8</accession>
<proteinExistence type="predicted"/>
<dbReference type="RefSeq" id="XP_008900482.1">
    <property type="nucleotide sequence ID" value="XM_008902234.1"/>
</dbReference>
<sequence length="279" mass="31238">MGGGEGALKGYLLPAITSRSSADAHGPRARRRRDEASIPTAVREAIQAFVPKAGTKILRAKPSETSFVYDWGVRVVSTADTNAPAVLMCMTAETCRTQRLKIVMPGGKTSKVTLHLTKAHDVGSDKTASEEGRKRTRDEDLAVLKRSPLFRYDPGRAFVLLETLRIVNNNLPFRIGEYEESLIIRDLMLKEEARVALNAKVIRHSVVELYDATKRQVQVMLTENRIGSAKKLLRRWRLLDGVRDEYHFFGIETLSSGLVVPVQIRVARDPIFCPAVWRT</sequence>
<evidence type="ECO:0000313" key="2">
    <source>
        <dbReference type="Proteomes" id="UP000018817"/>
    </source>
</evidence>
<evidence type="ECO:0000313" key="1">
    <source>
        <dbReference type="EMBL" id="ETN14221.1"/>
    </source>
</evidence>
<dbReference type="EMBL" id="KI669573">
    <property type="protein sequence ID" value="ETN14221.1"/>
    <property type="molecule type" value="Genomic_DNA"/>
</dbReference>
<name>W2QMN8_PHYN3</name>
<organism evidence="1 2">
    <name type="scientific">Phytophthora nicotianae (strain INRA-310)</name>
    <name type="common">Phytophthora parasitica</name>
    <dbReference type="NCBI Taxonomy" id="761204"/>
    <lineage>
        <taxon>Eukaryota</taxon>
        <taxon>Sar</taxon>
        <taxon>Stramenopiles</taxon>
        <taxon>Oomycota</taxon>
        <taxon>Peronosporomycetes</taxon>
        <taxon>Peronosporales</taxon>
        <taxon>Peronosporaceae</taxon>
        <taxon>Phytophthora</taxon>
    </lineage>
</organism>
<reference evidence="2" key="1">
    <citation type="submission" date="2011-12" db="EMBL/GenBank/DDBJ databases">
        <authorList>
            <consortium name="The Broad Institute Genome Sequencing Platform"/>
            <person name="Russ C."/>
            <person name="Tyler B."/>
            <person name="Panabieres F."/>
            <person name="Shan W."/>
            <person name="Tripathy S."/>
            <person name="Grunwald N."/>
            <person name="Machado M."/>
            <person name="Young S.K."/>
            <person name="Zeng Q."/>
            <person name="Gargeya S."/>
            <person name="Fitzgerald M."/>
            <person name="Haas B."/>
            <person name="Abouelleil A."/>
            <person name="Alvarado L."/>
            <person name="Arachchi H.M."/>
            <person name="Berlin A."/>
            <person name="Chapman S.B."/>
            <person name="Gearin G."/>
            <person name="Goldberg J."/>
            <person name="Griggs A."/>
            <person name="Gujja S."/>
            <person name="Hansen M."/>
            <person name="Heiman D."/>
            <person name="Howarth C."/>
            <person name="Larimer J."/>
            <person name="Lui A."/>
            <person name="MacDonald P.J.P."/>
            <person name="McCowen C."/>
            <person name="Montmayeur A."/>
            <person name="Murphy C."/>
            <person name="Neiman D."/>
            <person name="Pearson M."/>
            <person name="Priest M."/>
            <person name="Roberts A."/>
            <person name="Saif S."/>
            <person name="Shea T."/>
            <person name="Sisk P."/>
            <person name="Stolte C."/>
            <person name="Sykes S."/>
            <person name="Wortman J."/>
            <person name="Nusbaum C."/>
            <person name="Birren B."/>
        </authorList>
    </citation>
    <scope>NUCLEOTIDE SEQUENCE [LARGE SCALE GENOMIC DNA]</scope>
    <source>
        <strain evidence="2">INRA-310</strain>
    </source>
</reference>
<dbReference type="VEuPathDB" id="FungiDB:PPTG_07855"/>
<dbReference type="GeneID" id="20177694"/>
<protein>
    <submittedName>
        <fullName evidence="1">Uncharacterized protein</fullName>
    </submittedName>
</protein>
<dbReference type="OrthoDB" id="124796at2759"/>
<dbReference type="Proteomes" id="UP000018817">
    <property type="component" value="Unassembled WGS sequence"/>
</dbReference>